<dbReference type="InterPro" id="IPR003837">
    <property type="entry name" value="GatC"/>
</dbReference>
<proteinExistence type="predicted"/>
<dbReference type="EMBL" id="LCDB01000031">
    <property type="protein sequence ID" value="KKS43591.1"/>
    <property type="molecule type" value="Genomic_DNA"/>
</dbReference>
<dbReference type="Proteomes" id="UP000033986">
    <property type="component" value="Unassembled WGS sequence"/>
</dbReference>
<organism evidence="2 3">
    <name type="scientific">Candidatus Azambacteria bacterium GW2011_GWB1_42_17</name>
    <dbReference type="NCBI Taxonomy" id="1618615"/>
    <lineage>
        <taxon>Bacteria</taxon>
        <taxon>Candidatus Azamiibacteriota</taxon>
    </lineage>
</organism>
<reference evidence="2 3" key="1">
    <citation type="journal article" date="2015" name="Nature">
        <title>rRNA introns, odd ribosomes, and small enigmatic genomes across a large radiation of phyla.</title>
        <authorList>
            <person name="Brown C.T."/>
            <person name="Hug L.A."/>
            <person name="Thomas B.C."/>
            <person name="Sharon I."/>
            <person name="Castelle C.J."/>
            <person name="Singh A."/>
            <person name="Wilkins M.J."/>
            <person name="Williams K.H."/>
            <person name="Banfield J.F."/>
        </authorList>
    </citation>
    <scope>NUCLEOTIDE SEQUENCE [LARGE SCALE GENOMIC DNA]</scope>
</reference>
<evidence type="ECO:0000256" key="1">
    <source>
        <dbReference type="SAM" id="MobiDB-lite"/>
    </source>
</evidence>
<feature type="compositionally biased region" description="Basic and acidic residues" evidence="1">
    <location>
        <begin position="53"/>
        <end position="65"/>
    </location>
</feature>
<gene>
    <name evidence="2" type="ORF">UV07_C0031G0010</name>
</gene>
<name>A0A0G1BB89_9BACT</name>
<dbReference type="AlphaFoldDB" id="A0A0G1BB89"/>
<dbReference type="InterPro" id="IPR036113">
    <property type="entry name" value="Asp/Glu-ADT_sf_sub_c"/>
</dbReference>
<feature type="non-terminal residue" evidence="2">
    <location>
        <position position="83"/>
    </location>
</feature>
<evidence type="ECO:0000313" key="2">
    <source>
        <dbReference type="EMBL" id="KKS43591.1"/>
    </source>
</evidence>
<protein>
    <submittedName>
        <fullName evidence="2">Aspartyl/glutamyl-tRNA(Asn/Gln) amidotransferase subunit C</fullName>
    </submittedName>
</protein>
<evidence type="ECO:0000313" key="3">
    <source>
        <dbReference type="Proteomes" id="UP000033986"/>
    </source>
</evidence>
<accession>A0A0G1BB89</accession>
<comment type="caution">
    <text evidence="2">The sequence shown here is derived from an EMBL/GenBank/DDBJ whole genome shotgun (WGS) entry which is preliminary data.</text>
</comment>
<dbReference type="SUPFAM" id="SSF141000">
    <property type="entry name" value="Glu-tRNAGln amidotransferase C subunit"/>
    <property type="match status" value="1"/>
</dbReference>
<dbReference type="GO" id="GO:0006450">
    <property type="term" value="P:regulation of translational fidelity"/>
    <property type="evidence" value="ECO:0007669"/>
    <property type="project" value="InterPro"/>
</dbReference>
<feature type="compositionally biased region" description="Basic and acidic residues" evidence="1">
    <location>
        <begin position="74"/>
        <end position="83"/>
    </location>
</feature>
<dbReference type="GO" id="GO:0016740">
    <property type="term" value="F:transferase activity"/>
    <property type="evidence" value="ECO:0007669"/>
    <property type="project" value="UniProtKB-KW"/>
</dbReference>
<keyword evidence="2" id="KW-0808">Transferase</keyword>
<sequence>MIEKKDIEKLAALSRIEVSEEEKDILRKDMESILAYVSQIKEAVSEVPPKEAGELRNVMREDNNPHHKGAYTKEIMDEVPDKE</sequence>
<dbReference type="Pfam" id="PF02686">
    <property type="entry name" value="GatC"/>
    <property type="match status" value="1"/>
</dbReference>
<dbReference type="Gene3D" id="1.10.20.60">
    <property type="entry name" value="Glu-tRNAGln amidotransferase C subunit, N-terminal domain"/>
    <property type="match status" value="1"/>
</dbReference>
<feature type="region of interest" description="Disordered" evidence="1">
    <location>
        <begin position="53"/>
        <end position="83"/>
    </location>
</feature>